<protein>
    <recommendedName>
        <fullName evidence="4">Secreted protein</fullName>
    </recommendedName>
</protein>
<reference evidence="2 3" key="1">
    <citation type="journal article" date="2019" name="Int. J. Syst. Evol. Microbiol.">
        <title>The Global Catalogue of Microorganisms (GCM) 10K type strain sequencing project: providing services to taxonomists for standard genome sequencing and annotation.</title>
        <authorList>
            <consortium name="The Broad Institute Genomics Platform"/>
            <consortium name="The Broad Institute Genome Sequencing Center for Infectious Disease"/>
            <person name="Wu L."/>
            <person name="Ma J."/>
        </authorList>
    </citation>
    <scope>NUCLEOTIDE SEQUENCE [LARGE SCALE GENOMIC DNA]</scope>
    <source>
        <strain evidence="2 3">DT92</strain>
    </source>
</reference>
<comment type="caution">
    <text evidence="2">The sequence shown here is derived from an EMBL/GenBank/DDBJ whole genome shotgun (WGS) entry which is preliminary data.</text>
</comment>
<keyword evidence="3" id="KW-1185">Reference proteome</keyword>
<evidence type="ECO:0008006" key="4">
    <source>
        <dbReference type="Google" id="ProtNLM"/>
    </source>
</evidence>
<name>A0ABD5XR27_9EURY</name>
<evidence type="ECO:0000256" key="1">
    <source>
        <dbReference type="SAM" id="MobiDB-lite"/>
    </source>
</evidence>
<organism evidence="2 3">
    <name type="scientific">Halobaculum litoreum</name>
    <dbReference type="NCBI Taxonomy" id="3031998"/>
    <lineage>
        <taxon>Archaea</taxon>
        <taxon>Methanobacteriati</taxon>
        <taxon>Methanobacteriota</taxon>
        <taxon>Stenosarchaea group</taxon>
        <taxon>Halobacteria</taxon>
        <taxon>Halobacteriales</taxon>
        <taxon>Haloferacaceae</taxon>
        <taxon>Halobaculum</taxon>
    </lineage>
</organism>
<accession>A0ABD5XR27</accession>
<evidence type="ECO:0000313" key="2">
    <source>
        <dbReference type="EMBL" id="MFC7136236.1"/>
    </source>
</evidence>
<proteinExistence type="predicted"/>
<dbReference type="EMBL" id="JBHSZG010000001">
    <property type="protein sequence ID" value="MFC7136236.1"/>
    <property type="molecule type" value="Genomic_DNA"/>
</dbReference>
<dbReference type="Pfam" id="PF25949">
    <property type="entry name" value="DUF7987"/>
    <property type="match status" value="1"/>
</dbReference>
<dbReference type="InterPro" id="IPR058293">
    <property type="entry name" value="DUF7987"/>
</dbReference>
<feature type="region of interest" description="Disordered" evidence="1">
    <location>
        <begin position="30"/>
        <end position="82"/>
    </location>
</feature>
<dbReference type="Proteomes" id="UP001596368">
    <property type="component" value="Unassembled WGS sequence"/>
</dbReference>
<feature type="compositionally biased region" description="Low complexity" evidence="1">
    <location>
        <begin position="67"/>
        <end position="82"/>
    </location>
</feature>
<sequence length="82" mass="8328">MVSRENSVIAVCIAAAVVLLFVTAEVAPNRRGSAGRSSSASASSCRSRSTALWIGPRSESETTGRDATVVATRGRTTASGSA</sequence>
<evidence type="ECO:0000313" key="3">
    <source>
        <dbReference type="Proteomes" id="UP001596368"/>
    </source>
</evidence>
<dbReference type="AlphaFoldDB" id="A0ABD5XR27"/>
<feature type="compositionally biased region" description="Low complexity" evidence="1">
    <location>
        <begin position="30"/>
        <end position="49"/>
    </location>
</feature>
<gene>
    <name evidence="2" type="ORF">ACFQRB_06020</name>
</gene>